<dbReference type="Proteomes" id="UP001159663">
    <property type="component" value="Unassembled WGS sequence"/>
</dbReference>
<dbReference type="RefSeq" id="WP_132970259.1">
    <property type="nucleotide sequence ID" value="NZ_JAKMYX010000080.1"/>
</dbReference>
<name>A0AA43FZQ8_VIBSP</name>
<gene>
    <name evidence="1" type="ORF">L8R85_18125</name>
</gene>
<evidence type="ECO:0000313" key="1">
    <source>
        <dbReference type="EMBL" id="MDH5922946.1"/>
    </source>
</evidence>
<evidence type="ECO:0000313" key="2">
    <source>
        <dbReference type="Proteomes" id="UP001159663"/>
    </source>
</evidence>
<comment type="caution">
    <text evidence="1">The sequence shown here is derived from an EMBL/GenBank/DDBJ whole genome shotgun (WGS) entry which is preliminary data.</text>
</comment>
<reference evidence="1" key="1">
    <citation type="submission" date="2022-01" db="EMBL/GenBank/DDBJ databases">
        <title>Vibrio aestuarianus Clade A and Clade B isolates are associated with Pacific oyster (Crassostrea gigas) disease outbreaks across Ireland.</title>
        <authorList>
            <person name="Coyle N."/>
            <person name="O'Toole C."/>
            <person name="Thomas J.C.L."/>
            <person name="Ryder D."/>
            <person name="Cheslett D."/>
            <person name="Feist S."/>
            <person name="Bean T."/>
            <person name="Joseph A."/>
            <person name="Waina A."/>
            <person name="Feil E."/>
            <person name="Verner-Jeffreys D.W."/>
        </authorList>
    </citation>
    <scope>NUCLEOTIDE SEQUENCE</scope>
    <source>
        <strain evidence="1">S/17/14 A</strain>
    </source>
</reference>
<organism evidence="1 2">
    <name type="scientific">Vibrio splendidus</name>
    <dbReference type="NCBI Taxonomy" id="29497"/>
    <lineage>
        <taxon>Bacteria</taxon>
        <taxon>Pseudomonadati</taxon>
        <taxon>Pseudomonadota</taxon>
        <taxon>Gammaproteobacteria</taxon>
        <taxon>Vibrionales</taxon>
        <taxon>Vibrionaceae</taxon>
        <taxon>Vibrio</taxon>
    </lineage>
</organism>
<proteinExistence type="predicted"/>
<dbReference type="EMBL" id="JAKMYX010000080">
    <property type="protein sequence ID" value="MDH5922946.1"/>
    <property type="molecule type" value="Genomic_DNA"/>
</dbReference>
<accession>A0AA43FZQ8</accession>
<sequence>MKQTHTLEPDQTLTFNAGQSGKYLILRETTHSFLLQGDAMRPIEIFAGDTVDVSRFDKLELYNHQTVDVTFEYQVSDLLIMTKAQKISVNNALLVSEIEKPIQVRNVQDPVQVSEVQAPVSVAQIQTPVSVQKVQEAVKVSDIVTPVKVSEIQTPTKISEVQTPVNVNRVAEPVTVDQIIQPLTIERIQQPVNVEVGNASLDVQATITNTELKVTSDPERVTFARIGNGTLLMTGGYQLIREKSARKVLILQALPTNEGTVIVQGFLELRPGGHLMLNTNQAVSLHGTASDRLKVGEAL</sequence>
<protein>
    <submittedName>
        <fullName evidence="1">Uncharacterized protein</fullName>
    </submittedName>
</protein>
<dbReference type="AlphaFoldDB" id="A0AA43FZQ8"/>